<dbReference type="EMBL" id="CP001672">
    <property type="protein sequence ID" value="ACT48109.1"/>
    <property type="molecule type" value="Genomic_DNA"/>
</dbReference>
<gene>
    <name evidence="1" type="ordered locus">Mmol_1203</name>
</gene>
<dbReference type="HOGENOM" id="CLU_075009_1_0_4"/>
<proteinExistence type="predicted"/>
<sequence>MLMMKFFTKKKSQGWLYIEPSGHSTQLAHVIKIRDRKPLVKMTLTQVNNNKETFDIKSITADADLDFNNFHCALLMKQGEYQIFQIEKPNVPDNELKQAIGWKLRDMIDYAVEQATVDVIHIPVDDTKSNRQSYVYAVSAKNALISNYMQPFADISKSGLEVIDIQEMAQRNIASYIEEENRGLALLSIDSNGGLLTFTANKALYHARQIELNTEAFSSDNSEQKSNIFERFGLEIQRSLDNFERQFPQLTINRLVLSPFVGREDFYDYLSSYLYIKVERLDLSDIFDFESNAKLNTLESQALFFPVLGAALRDGGEQ</sequence>
<dbReference type="AlphaFoldDB" id="C6WW10"/>
<dbReference type="eggNOG" id="COG4972">
    <property type="taxonomic scope" value="Bacteria"/>
</dbReference>
<evidence type="ECO:0000313" key="2">
    <source>
        <dbReference type="Proteomes" id="UP000002742"/>
    </source>
</evidence>
<evidence type="ECO:0000313" key="1">
    <source>
        <dbReference type="EMBL" id="ACT48109.1"/>
    </source>
</evidence>
<reference evidence="2" key="1">
    <citation type="submission" date="2009-07" db="EMBL/GenBank/DDBJ databases">
        <title>Complete sequence of Methylotenera mobilis JLW8.</title>
        <authorList>
            <consortium name="US DOE Joint Genome Institute"/>
            <person name="Lucas S."/>
            <person name="Copeland A."/>
            <person name="Lapidus A."/>
            <person name="Glavina del Rio T."/>
            <person name="Tice H."/>
            <person name="Bruce D."/>
            <person name="Goodwin L."/>
            <person name="Pitluck S."/>
            <person name="LaButti K.M."/>
            <person name="Clum A."/>
            <person name="Larimer F."/>
            <person name="Land M."/>
            <person name="Hauser L."/>
            <person name="Kyrpides N."/>
            <person name="Mikhailova N."/>
            <person name="Kayluzhnaya M."/>
            <person name="Chistoserdova L."/>
        </authorList>
    </citation>
    <scope>NUCLEOTIDE SEQUENCE [LARGE SCALE GENOMIC DNA]</scope>
    <source>
        <strain evidence="2">JLW8 / ATCC BAA-1282 / DSM 17540</strain>
    </source>
</reference>
<reference evidence="1 2" key="2">
    <citation type="journal article" date="2011" name="J. Bacteriol.">
        <title>Genomes of three methylotrophs from a single niche uncover genetic and metabolic divergence of Methylophilaceae.</title>
        <authorList>
            <person name="Lapidus A."/>
            <person name="Clum A."/>
            <person name="Labutti K."/>
            <person name="Kaluzhnaya M.G."/>
            <person name="Lim S."/>
            <person name="Beck D.A."/>
            <person name="Glavina Del Rio T."/>
            <person name="Nolan M."/>
            <person name="Mavromatis K."/>
            <person name="Huntemann M."/>
            <person name="Lucas S."/>
            <person name="Lidstrom M.E."/>
            <person name="Ivanova N."/>
            <person name="Chistoserdova L."/>
        </authorList>
    </citation>
    <scope>NUCLEOTIDE SEQUENCE [LARGE SCALE GENOMIC DNA]</scope>
    <source>
        <strain evidence="2">JLW8 / ATCC BAA-1282 / DSM 17540</strain>
    </source>
</reference>
<dbReference type="SUPFAM" id="SSF53067">
    <property type="entry name" value="Actin-like ATPase domain"/>
    <property type="match status" value="1"/>
</dbReference>
<dbReference type="Gene3D" id="3.30.420.40">
    <property type="match status" value="2"/>
</dbReference>
<accession>C6WW10</accession>
<dbReference type="Proteomes" id="UP000002742">
    <property type="component" value="Chromosome"/>
</dbReference>
<organism evidence="1 2">
    <name type="scientific">Methylotenera mobilis (strain JLW8 / ATCC BAA-1282 / DSM 17540)</name>
    <dbReference type="NCBI Taxonomy" id="583345"/>
    <lineage>
        <taxon>Bacteria</taxon>
        <taxon>Pseudomonadati</taxon>
        <taxon>Pseudomonadota</taxon>
        <taxon>Betaproteobacteria</taxon>
        <taxon>Nitrosomonadales</taxon>
        <taxon>Methylophilaceae</taxon>
        <taxon>Methylotenera</taxon>
    </lineage>
</organism>
<dbReference type="KEGG" id="mmb:Mmol_1203"/>
<name>C6WW10_METML</name>
<protein>
    <submittedName>
        <fullName evidence="1">Putative mannose-sensitive agglutinin (MSHA) biogenesis protein MshI</fullName>
    </submittedName>
</protein>
<dbReference type="InterPro" id="IPR043129">
    <property type="entry name" value="ATPase_NBD"/>
</dbReference>
<dbReference type="Gene3D" id="3.30.1490.300">
    <property type="match status" value="1"/>
</dbReference>
<keyword evidence="2" id="KW-1185">Reference proteome</keyword>
<dbReference type="STRING" id="583345.Mmol_1203"/>